<keyword evidence="2" id="KW-1185">Reference proteome</keyword>
<evidence type="ECO:0008006" key="3">
    <source>
        <dbReference type="Google" id="ProtNLM"/>
    </source>
</evidence>
<evidence type="ECO:0000313" key="2">
    <source>
        <dbReference type="Proteomes" id="UP001592531"/>
    </source>
</evidence>
<dbReference type="Proteomes" id="UP001592531">
    <property type="component" value="Unassembled WGS sequence"/>
</dbReference>
<reference evidence="1 2" key="1">
    <citation type="submission" date="2024-09" db="EMBL/GenBank/DDBJ databases">
        <authorList>
            <person name="Lee S.D."/>
        </authorList>
    </citation>
    <scope>NUCLEOTIDE SEQUENCE [LARGE SCALE GENOMIC DNA]</scope>
    <source>
        <strain evidence="1 2">N8-3</strain>
    </source>
</reference>
<evidence type="ECO:0000313" key="1">
    <source>
        <dbReference type="EMBL" id="MFC1415429.1"/>
    </source>
</evidence>
<comment type="caution">
    <text evidence="1">The sequence shown here is derived from an EMBL/GenBank/DDBJ whole genome shotgun (WGS) entry which is preliminary data.</text>
</comment>
<name>A0ABV6VNV9_9ACTN</name>
<organism evidence="1 2">
    <name type="scientific">Streptacidiphilus cavernicola</name>
    <dbReference type="NCBI Taxonomy" id="3342716"/>
    <lineage>
        <taxon>Bacteria</taxon>
        <taxon>Bacillati</taxon>
        <taxon>Actinomycetota</taxon>
        <taxon>Actinomycetes</taxon>
        <taxon>Kitasatosporales</taxon>
        <taxon>Streptomycetaceae</taxon>
        <taxon>Streptacidiphilus</taxon>
    </lineage>
</organism>
<dbReference type="EMBL" id="JBHFAB010000001">
    <property type="protein sequence ID" value="MFC1415429.1"/>
    <property type="molecule type" value="Genomic_DNA"/>
</dbReference>
<gene>
    <name evidence="1" type="ORF">ACEZDE_02025</name>
</gene>
<protein>
    <recommendedName>
        <fullName evidence="3">DUF222 domain-containing protein</fullName>
    </recommendedName>
</protein>
<proteinExistence type="predicted"/>
<accession>A0ABV6VNV9</accession>
<sequence>MTTHTPPPAAVAADAHWAAKMERLRNRKLPERPIRICDDEQAKAGVADAALLLAKARTAAIGELSEQGVPEDQHADWIDAHPKVVAASAQLARAESLLDEATITLTLRALPRPVWEELLTEHGPSEEQADKGMEYNPESFPAALISATSVDGMSQTEAQELLDTWADAEAKSLFTAALLLNQRTRIDLGKG</sequence>
<dbReference type="RefSeq" id="WP_380531092.1">
    <property type="nucleotide sequence ID" value="NZ_JBHFAB010000001.1"/>
</dbReference>